<gene>
    <name evidence="5" type="ORF">SAMN04489798_1673</name>
</gene>
<dbReference type="InterPro" id="IPR020449">
    <property type="entry name" value="Tscrpt_reg_AraC-type_HTH"/>
</dbReference>
<dbReference type="Pfam" id="PF12833">
    <property type="entry name" value="HTH_18"/>
    <property type="match status" value="1"/>
</dbReference>
<dbReference type="Pfam" id="PF01965">
    <property type="entry name" value="DJ-1_PfpI"/>
    <property type="match status" value="1"/>
</dbReference>
<dbReference type="SUPFAM" id="SSF52317">
    <property type="entry name" value="Class I glutamine amidotransferase-like"/>
    <property type="match status" value="1"/>
</dbReference>
<dbReference type="InterPro" id="IPR002818">
    <property type="entry name" value="DJ-1/PfpI"/>
</dbReference>
<accession>A0A1H0FT16</accession>
<dbReference type="PANTHER" id="PTHR43130:SF3">
    <property type="entry name" value="HTH-TYPE TRANSCRIPTIONAL REGULATOR RV1931C"/>
    <property type="match status" value="1"/>
</dbReference>
<dbReference type="SMART" id="SM00342">
    <property type="entry name" value="HTH_ARAC"/>
    <property type="match status" value="1"/>
</dbReference>
<proteinExistence type="predicted"/>
<organism evidence="5 6">
    <name type="scientific">Pseudomonas arsenicoxydans</name>
    <dbReference type="NCBI Taxonomy" id="702115"/>
    <lineage>
        <taxon>Bacteria</taxon>
        <taxon>Pseudomonadati</taxon>
        <taxon>Pseudomonadota</taxon>
        <taxon>Gammaproteobacteria</taxon>
        <taxon>Pseudomonadales</taxon>
        <taxon>Pseudomonadaceae</taxon>
        <taxon>Pseudomonas</taxon>
    </lineage>
</organism>
<evidence type="ECO:0000256" key="2">
    <source>
        <dbReference type="ARBA" id="ARBA00023125"/>
    </source>
</evidence>
<dbReference type="CDD" id="cd03138">
    <property type="entry name" value="GATase1_AraC_2"/>
    <property type="match status" value="1"/>
</dbReference>
<dbReference type="GO" id="GO:0043565">
    <property type="term" value="F:sequence-specific DNA binding"/>
    <property type="evidence" value="ECO:0007669"/>
    <property type="project" value="InterPro"/>
</dbReference>
<dbReference type="InterPro" id="IPR018060">
    <property type="entry name" value="HTH_AraC"/>
</dbReference>
<dbReference type="Proteomes" id="UP000198827">
    <property type="component" value="Chromosome I"/>
</dbReference>
<evidence type="ECO:0000313" key="5">
    <source>
        <dbReference type="EMBL" id="SDN97818.1"/>
    </source>
</evidence>
<dbReference type="Gene3D" id="3.40.50.880">
    <property type="match status" value="1"/>
</dbReference>
<name>A0A1H0FT16_9PSED</name>
<reference evidence="5 6" key="1">
    <citation type="submission" date="2016-10" db="EMBL/GenBank/DDBJ databases">
        <authorList>
            <person name="de Groot N.N."/>
        </authorList>
    </citation>
    <scope>NUCLEOTIDE SEQUENCE [LARGE SCALE GENOMIC DNA]</scope>
    <source>
        <strain evidence="5 6">CECT 7543</strain>
    </source>
</reference>
<evidence type="ECO:0000256" key="1">
    <source>
        <dbReference type="ARBA" id="ARBA00023015"/>
    </source>
</evidence>
<sequence>MEYWAWQVVLGLAAPTIEGVKLTMDAQRAIVELGVLMYPGAQMAAVHGLTDLFGVANRIAAEHQTAQLPLLRVSHWQVEGDQPPERIYDSHPGPDNALVAVLIPPSIGGFSKGLASQALIQWIRQQHAGGATLGGVCVGSILLAESGLLDGRSATTHWTSAKSFAERYPAIKLKADTPIVDDGDLITTAGLMAWSELGLRLVDRLLGPSIATGTARFLVVEHSDSASECGSNFSPILSHGDASILKVQHWLQSTGATDVSLTAMAERAGLEERTFLRRFRSATGLKPTEYCQHLRVGKAREMLEFTNGTIDHIAWTVGYQDPSAFRATFKKITGLAPSDYRARFGVTPAAATR</sequence>
<protein>
    <submittedName>
        <fullName evidence="5">Transcriptional regulator GlxA family, contains an amidase domain and an AraC-type DNA-binding HTH domain</fullName>
    </submittedName>
</protein>
<evidence type="ECO:0000259" key="4">
    <source>
        <dbReference type="PROSITE" id="PS01124"/>
    </source>
</evidence>
<feature type="domain" description="HTH araC/xylS-type" evidence="4">
    <location>
        <begin position="245"/>
        <end position="343"/>
    </location>
</feature>
<dbReference type="SUPFAM" id="SSF46689">
    <property type="entry name" value="Homeodomain-like"/>
    <property type="match status" value="2"/>
</dbReference>
<dbReference type="InterPro" id="IPR029062">
    <property type="entry name" value="Class_I_gatase-like"/>
</dbReference>
<dbReference type="GO" id="GO:0003700">
    <property type="term" value="F:DNA-binding transcription factor activity"/>
    <property type="evidence" value="ECO:0007669"/>
    <property type="project" value="InterPro"/>
</dbReference>
<dbReference type="Gene3D" id="1.10.10.60">
    <property type="entry name" value="Homeodomain-like"/>
    <property type="match status" value="2"/>
</dbReference>
<evidence type="ECO:0000313" key="6">
    <source>
        <dbReference type="Proteomes" id="UP000198827"/>
    </source>
</evidence>
<dbReference type="AlphaFoldDB" id="A0A1H0FT16"/>
<dbReference type="InterPro" id="IPR052158">
    <property type="entry name" value="INH-QAR"/>
</dbReference>
<keyword evidence="2 5" id="KW-0238">DNA-binding</keyword>
<dbReference type="PRINTS" id="PR00032">
    <property type="entry name" value="HTHARAC"/>
</dbReference>
<dbReference type="PROSITE" id="PS01124">
    <property type="entry name" value="HTH_ARAC_FAMILY_2"/>
    <property type="match status" value="1"/>
</dbReference>
<dbReference type="PANTHER" id="PTHR43130">
    <property type="entry name" value="ARAC-FAMILY TRANSCRIPTIONAL REGULATOR"/>
    <property type="match status" value="1"/>
</dbReference>
<keyword evidence="1" id="KW-0805">Transcription regulation</keyword>
<evidence type="ECO:0000256" key="3">
    <source>
        <dbReference type="ARBA" id="ARBA00023163"/>
    </source>
</evidence>
<keyword evidence="3" id="KW-0804">Transcription</keyword>
<dbReference type="InterPro" id="IPR009057">
    <property type="entry name" value="Homeodomain-like_sf"/>
</dbReference>
<dbReference type="EMBL" id="LT629705">
    <property type="protein sequence ID" value="SDN97818.1"/>
    <property type="molecule type" value="Genomic_DNA"/>
</dbReference>